<dbReference type="Proteomes" id="UP000249865">
    <property type="component" value="Chromosome"/>
</dbReference>
<evidence type="ECO:0000313" key="1">
    <source>
        <dbReference type="EMBL" id="AWX42594.1"/>
    </source>
</evidence>
<dbReference type="KEGG" id="mclo:DK849_00645"/>
<gene>
    <name evidence="1" type="ORF">DK849_00645</name>
</gene>
<reference evidence="2" key="1">
    <citation type="submission" date="2018-06" db="EMBL/GenBank/DDBJ databases">
        <title>Complete genome sequences of Mycoplasma anatis, M. anseris and M. cloacale type strains.</title>
        <authorList>
            <person name="Grozner D."/>
            <person name="Forro B."/>
            <person name="Sulyok K.M."/>
            <person name="Marton S."/>
            <person name="Kreizinger Z."/>
            <person name="Banyai K."/>
            <person name="Gyuranecz M."/>
        </authorList>
    </citation>
    <scope>NUCLEOTIDE SEQUENCE [LARGE SCALE GENOMIC DNA]</scope>
    <source>
        <strain evidence="2">NCTC 10199</strain>
    </source>
</reference>
<dbReference type="OrthoDB" id="401341at2"/>
<dbReference type="NCBIfam" id="NF045850">
    <property type="entry name" value="ABC_Mplas_LP"/>
    <property type="match status" value="1"/>
</dbReference>
<dbReference type="RefSeq" id="WP_029329995.1">
    <property type="nucleotide sequence ID" value="NZ_CP030103.1"/>
</dbReference>
<proteinExistence type="predicted"/>
<keyword evidence="2" id="KW-1185">Reference proteome</keyword>
<evidence type="ECO:0000313" key="2">
    <source>
        <dbReference type="Proteomes" id="UP000249865"/>
    </source>
</evidence>
<sequence length="838" mass="99016">MKKKLMLLTLLPFSTFSIAPIACTKETKFNDFNALHDNYVSWFNQPNVITDFSYAYPNSYNEQLKNINLLTGSKIIRIASQKQPVIDFRDNITIQPTELWYKMEFAREIIISSVDDNGFKKDYSFTTDEIERVDLNDTLEENKNPHIYYPEKDKGNGFNKPFIFVPSSNENSINHPLFREKLKKAKSVTIKFKNSEWNNEVYWTTGGVKTKYLVTAKDFKFGLIKTALQNKEYRNVFLKNMNLSKQYENVNYDANNPYFNGVDLVQFFKNYQIKYNNLLNPDLINSGDINSIHFTAEDNVGLIDFSNFLEQLLIYSNFIDAIPYEYLKEKYETFNLFSDNNFYKWFYNYGKTFSDRLYASYYYISKHNDKETILWRNKHYNTITGNWNNTKHLNEIKFKYNSIPINNDTFNLQMINAFKQNIISELNISSLSTAQKNDIIDQYNKFNLNYYQDYQKYQAHNKIILNNLITPESNYYFNQTFSQLYYGLTLNDLINNNYNVNDLFKPETLEFRSLLNNVINPYALSKINNQDIWLSQAPLDIKIIANNTNNTNYQYLKDAHLNIHKQIILKQEQDIIKQNNNTTSYDNYLKYNELNNILNLKERFKSIDFEYIKNRINEIIAKNNITDTIEWEIPIIALNSTNEQIALMKNIIDIFKDINILLKPSIKFITDFNEYNEYFKSSKSIYKEADFVLNNSITNDFIVHALSNNNYQVIMQILSNINSLAYPNLNKLVKMLINEKIFETKLINLNVVELLTHLETKNIKNEFSRKINKYLFTLNTSEVINLINEINNINSYNISFSNGASINKFNKIAYQKYIYKPYVYDGLNYLQDIILIGD</sequence>
<accession>A0A2Z4LLP2</accession>
<organism evidence="1 2">
    <name type="scientific">Metamycoplasma cloacale</name>
    <dbReference type="NCBI Taxonomy" id="92401"/>
    <lineage>
        <taxon>Bacteria</taxon>
        <taxon>Bacillati</taxon>
        <taxon>Mycoplasmatota</taxon>
        <taxon>Mycoplasmoidales</taxon>
        <taxon>Metamycoplasmataceae</taxon>
        <taxon>Metamycoplasma</taxon>
    </lineage>
</organism>
<dbReference type="EMBL" id="CP030103">
    <property type="protein sequence ID" value="AWX42594.1"/>
    <property type="molecule type" value="Genomic_DNA"/>
</dbReference>
<protein>
    <submittedName>
        <fullName evidence="1">Uncharacterized protein</fullName>
    </submittedName>
</protein>
<name>A0A2Z4LLP2_9BACT</name>
<dbReference type="AlphaFoldDB" id="A0A2Z4LLP2"/>